<proteinExistence type="predicted"/>
<feature type="non-terminal residue" evidence="1">
    <location>
        <position position="57"/>
    </location>
</feature>
<dbReference type="AlphaFoldDB" id="A0A6H5GGK1"/>
<organism evidence="1 2">
    <name type="scientific">Nesidiocoris tenuis</name>
    <dbReference type="NCBI Taxonomy" id="355587"/>
    <lineage>
        <taxon>Eukaryota</taxon>
        <taxon>Metazoa</taxon>
        <taxon>Ecdysozoa</taxon>
        <taxon>Arthropoda</taxon>
        <taxon>Hexapoda</taxon>
        <taxon>Insecta</taxon>
        <taxon>Pterygota</taxon>
        <taxon>Neoptera</taxon>
        <taxon>Paraneoptera</taxon>
        <taxon>Hemiptera</taxon>
        <taxon>Heteroptera</taxon>
        <taxon>Panheteroptera</taxon>
        <taxon>Cimicomorpha</taxon>
        <taxon>Miridae</taxon>
        <taxon>Dicyphina</taxon>
        <taxon>Nesidiocoris</taxon>
    </lineage>
</organism>
<keyword evidence="2" id="KW-1185">Reference proteome</keyword>
<protein>
    <submittedName>
        <fullName evidence="1">Uncharacterized protein</fullName>
    </submittedName>
</protein>
<evidence type="ECO:0000313" key="1">
    <source>
        <dbReference type="EMBL" id="CAB0002654.1"/>
    </source>
</evidence>
<sequence>MCLTIFIRCTSTTKSQFISRRIRTPTRIPMWKTITAGTAAGTTVGTVLLTGQDGIEL</sequence>
<evidence type="ECO:0000313" key="2">
    <source>
        <dbReference type="Proteomes" id="UP000479000"/>
    </source>
</evidence>
<reference evidence="1 2" key="1">
    <citation type="submission" date="2020-02" db="EMBL/GenBank/DDBJ databases">
        <authorList>
            <person name="Ferguson B K."/>
        </authorList>
    </citation>
    <scope>NUCLEOTIDE SEQUENCE [LARGE SCALE GENOMIC DNA]</scope>
</reference>
<dbReference type="Proteomes" id="UP000479000">
    <property type="component" value="Unassembled WGS sequence"/>
</dbReference>
<gene>
    <name evidence="1" type="ORF">NTEN_LOCUS8441</name>
</gene>
<feature type="non-terminal residue" evidence="1">
    <location>
        <position position="1"/>
    </location>
</feature>
<accession>A0A6H5GGK1</accession>
<name>A0A6H5GGK1_9HEMI</name>
<dbReference type="EMBL" id="CADCXU010012785">
    <property type="protein sequence ID" value="CAB0002654.1"/>
    <property type="molecule type" value="Genomic_DNA"/>
</dbReference>